<dbReference type="RefSeq" id="WP_271148784.1">
    <property type="nucleotide sequence ID" value="NZ_CP115859.1"/>
</dbReference>
<keyword evidence="3" id="KW-1185">Reference proteome</keyword>
<dbReference type="EMBL" id="CP115859">
    <property type="protein sequence ID" value="WBV60455.1"/>
    <property type="molecule type" value="Genomic_DNA"/>
</dbReference>
<feature type="transmembrane region" description="Helical" evidence="1">
    <location>
        <begin position="46"/>
        <end position="65"/>
    </location>
</feature>
<evidence type="ECO:0000313" key="3">
    <source>
        <dbReference type="Proteomes" id="UP001210978"/>
    </source>
</evidence>
<keyword evidence="1" id="KW-1133">Transmembrane helix</keyword>
<protein>
    <submittedName>
        <fullName evidence="2">Uncharacterized protein</fullName>
    </submittedName>
</protein>
<reference evidence="2 3" key="1">
    <citation type="submission" date="2023-01" db="EMBL/GenBank/DDBJ databases">
        <title>Complete genome of Chryseobacterium camelliae VAN22-5A.</title>
        <authorList>
            <person name="Zong G."/>
            <person name="Cao G."/>
        </authorList>
    </citation>
    <scope>NUCLEOTIDE SEQUENCE [LARGE SCALE GENOMIC DNA]</scope>
    <source>
        <strain evidence="2 3">VAN22-5A</strain>
    </source>
</reference>
<feature type="transmembrane region" description="Helical" evidence="1">
    <location>
        <begin position="7"/>
        <end position="26"/>
    </location>
</feature>
<gene>
    <name evidence="2" type="ORF">PFY12_15655</name>
</gene>
<evidence type="ECO:0000313" key="2">
    <source>
        <dbReference type="EMBL" id="WBV60455.1"/>
    </source>
</evidence>
<organism evidence="2 3">
    <name type="scientific">Chryseobacterium camelliae</name>
    <dbReference type="NCBI Taxonomy" id="1265445"/>
    <lineage>
        <taxon>Bacteria</taxon>
        <taxon>Pseudomonadati</taxon>
        <taxon>Bacteroidota</taxon>
        <taxon>Flavobacteriia</taxon>
        <taxon>Flavobacteriales</taxon>
        <taxon>Weeksellaceae</taxon>
        <taxon>Chryseobacterium group</taxon>
        <taxon>Chryseobacterium</taxon>
    </lineage>
</organism>
<name>A0ABY7QLC1_9FLAO</name>
<keyword evidence="1" id="KW-0812">Transmembrane</keyword>
<sequence>MEKITDLQAFLGALATILFLIFYIKWQTKRYKNSDNPMDIARKLESYIILISAIILFIYFSMKLISS</sequence>
<evidence type="ECO:0000256" key="1">
    <source>
        <dbReference type="SAM" id="Phobius"/>
    </source>
</evidence>
<proteinExistence type="predicted"/>
<keyword evidence="1" id="KW-0472">Membrane</keyword>
<accession>A0ABY7QLC1</accession>
<dbReference type="Proteomes" id="UP001210978">
    <property type="component" value="Chromosome"/>
</dbReference>